<dbReference type="InterPro" id="IPR029068">
    <property type="entry name" value="Glyas_Bleomycin-R_OHBP_Dase"/>
</dbReference>
<dbReference type="SUPFAM" id="SSF54593">
    <property type="entry name" value="Glyoxalase/Bleomycin resistance protein/Dihydroxybiphenyl dioxygenase"/>
    <property type="match status" value="1"/>
</dbReference>
<dbReference type="RefSeq" id="WP_076508651.1">
    <property type="nucleotide sequence ID" value="NZ_FTNY01000004.1"/>
</dbReference>
<dbReference type="OrthoDB" id="4762357at2"/>
<keyword evidence="2" id="KW-1185">Reference proteome</keyword>
<gene>
    <name evidence="1" type="ORF">SAMN05421639_104517</name>
</gene>
<proteinExistence type="predicted"/>
<dbReference type="EMBL" id="FTNY01000004">
    <property type="protein sequence ID" value="SIS40114.1"/>
    <property type="molecule type" value="Genomic_DNA"/>
</dbReference>
<reference evidence="2" key="1">
    <citation type="submission" date="2017-01" db="EMBL/GenBank/DDBJ databases">
        <authorList>
            <person name="Varghese N."/>
            <person name="Submissions S."/>
        </authorList>
    </citation>
    <scope>NUCLEOTIDE SEQUENCE [LARGE SCALE GENOMIC DNA]</scope>
    <source>
        <strain evidence="2">DSM 17126</strain>
    </source>
</reference>
<organism evidence="1 2">
    <name type="scientific">Chryseobacterium shigense</name>
    <dbReference type="NCBI Taxonomy" id="297244"/>
    <lineage>
        <taxon>Bacteria</taxon>
        <taxon>Pseudomonadati</taxon>
        <taxon>Bacteroidota</taxon>
        <taxon>Flavobacteriia</taxon>
        <taxon>Flavobacteriales</taxon>
        <taxon>Weeksellaceae</taxon>
        <taxon>Chryseobacterium group</taxon>
        <taxon>Chryseobacterium</taxon>
    </lineage>
</organism>
<name>A0A1N7ISR2_9FLAO</name>
<dbReference type="Gene3D" id="3.10.180.10">
    <property type="entry name" value="2,3-Dihydroxybiphenyl 1,2-Dioxygenase, domain 1"/>
    <property type="match status" value="1"/>
</dbReference>
<evidence type="ECO:0000313" key="1">
    <source>
        <dbReference type="EMBL" id="SIS40114.1"/>
    </source>
</evidence>
<dbReference type="Proteomes" id="UP000186373">
    <property type="component" value="Unassembled WGS sequence"/>
</dbReference>
<evidence type="ECO:0000313" key="2">
    <source>
        <dbReference type="Proteomes" id="UP000186373"/>
    </source>
</evidence>
<accession>A0A1N7ISR2</accession>
<protein>
    <recommendedName>
        <fullName evidence="3">VOC domain-containing protein</fullName>
    </recommendedName>
</protein>
<evidence type="ECO:0008006" key="3">
    <source>
        <dbReference type="Google" id="ProtNLM"/>
    </source>
</evidence>
<dbReference type="AlphaFoldDB" id="A0A1N7ISR2"/>
<sequence length="127" mass="14887">MKATCNTIILYVKNVELLKNFYVENFRLTVIEEDPVWALLNAGAIQIGLHKIGDPYLEKIAEGYQFDNNTKLVFEIDTDIEWTRNEFVSRNIQMRAIKTFENYDFWLCDGTDPEGNVFQLKSKKTIR</sequence>